<dbReference type="InterPro" id="IPR014030">
    <property type="entry name" value="Ketoacyl_synth_N"/>
</dbReference>
<comment type="similarity">
    <text evidence="2 4">Belongs to the thiolase-like superfamily. Beta-ketoacyl-ACP synthases family.</text>
</comment>
<proteinExistence type="inferred from homology"/>
<dbReference type="Proteomes" id="UP000471705">
    <property type="component" value="Unassembled WGS sequence"/>
</dbReference>
<evidence type="ECO:0008006" key="9">
    <source>
        <dbReference type="Google" id="ProtNLM"/>
    </source>
</evidence>
<dbReference type="PANTHER" id="PTHR11712">
    <property type="entry name" value="POLYKETIDE SYNTHASE-RELATED"/>
    <property type="match status" value="1"/>
</dbReference>
<evidence type="ECO:0000256" key="2">
    <source>
        <dbReference type="ARBA" id="ARBA00008467"/>
    </source>
</evidence>
<dbReference type="Pfam" id="PF02801">
    <property type="entry name" value="Ketoacyl-synt_C"/>
    <property type="match status" value="1"/>
</dbReference>
<evidence type="ECO:0000313" key="8">
    <source>
        <dbReference type="Proteomes" id="UP000471705"/>
    </source>
</evidence>
<evidence type="ECO:0000313" key="7">
    <source>
        <dbReference type="EMBL" id="NEK18988.1"/>
    </source>
</evidence>
<name>A0A7K3VR48_RHILE</name>
<evidence type="ECO:0000256" key="1">
    <source>
        <dbReference type="ARBA" id="ARBA00005194"/>
    </source>
</evidence>
<dbReference type="InterPro" id="IPR014031">
    <property type="entry name" value="Ketoacyl_synth_C"/>
</dbReference>
<dbReference type="EMBL" id="WUFV01000025">
    <property type="protein sequence ID" value="NEK18988.1"/>
    <property type="molecule type" value="Genomic_DNA"/>
</dbReference>
<dbReference type="GO" id="GO:0004315">
    <property type="term" value="F:3-oxoacyl-[acyl-carrier-protein] synthase activity"/>
    <property type="evidence" value="ECO:0007669"/>
    <property type="project" value="TreeGrafter"/>
</dbReference>
<feature type="domain" description="Beta-ketoacyl synthase C-terminal" evidence="6">
    <location>
        <begin position="230"/>
        <end position="303"/>
    </location>
</feature>
<evidence type="ECO:0000259" key="5">
    <source>
        <dbReference type="Pfam" id="PF00109"/>
    </source>
</evidence>
<organism evidence="7 8">
    <name type="scientific">Rhizobium leguminosarum</name>
    <dbReference type="NCBI Taxonomy" id="384"/>
    <lineage>
        <taxon>Bacteria</taxon>
        <taxon>Pseudomonadati</taxon>
        <taxon>Pseudomonadota</taxon>
        <taxon>Alphaproteobacteria</taxon>
        <taxon>Hyphomicrobiales</taxon>
        <taxon>Rhizobiaceae</taxon>
        <taxon>Rhizobium/Agrobacterium group</taxon>
        <taxon>Rhizobium</taxon>
    </lineage>
</organism>
<dbReference type="InterPro" id="IPR000794">
    <property type="entry name" value="Beta-ketoacyl_synthase"/>
</dbReference>
<evidence type="ECO:0000256" key="4">
    <source>
        <dbReference type="RuleBase" id="RU003694"/>
    </source>
</evidence>
<evidence type="ECO:0000259" key="6">
    <source>
        <dbReference type="Pfam" id="PF02801"/>
    </source>
</evidence>
<dbReference type="PANTHER" id="PTHR11712:SF336">
    <property type="entry name" value="3-OXOACYL-[ACYL-CARRIER-PROTEIN] SYNTHASE, MITOCHONDRIAL"/>
    <property type="match status" value="1"/>
</dbReference>
<dbReference type="Pfam" id="PF00109">
    <property type="entry name" value="ketoacyl-synt"/>
    <property type="match status" value="1"/>
</dbReference>
<sequence length="333" mass="34508">MTRRPHMRDVFITSIAGRHPCGLFRDVETAIETGIPVDRRVNRLPEPTGPSRNWEGLAYVDRISRIVVGTAAEVLEGKAHDCGAGISLGTFYGSQRINEEMLETLNVSGPRALSANDFAIDTFNSPGSLAAIKLALVGPNSTLLTLTSPLDSIAWAHEQIAAGRADTMLAGGYDEITPFLEHIISGSLPALAEAACVLLLEDGAKAVADGRPVLAAVKGYGSASSKGYIGCTDAIAAALEDAHLSSADIDMILMASSGIDESDGEAMAIKDLFTHSSPKMLNTKAYVGHSLGAAGAFDVAYAASLCSRGDAVNILVNAHGLGSGFASLIVGAA</sequence>
<comment type="pathway">
    <text evidence="1">Lipid metabolism; fatty acid biosynthesis.</text>
</comment>
<gene>
    <name evidence="7" type="ORF">GR257_29810</name>
</gene>
<comment type="caution">
    <text evidence="7">The sequence shown here is derived from an EMBL/GenBank/DDBJ whole genome shotgun (WGS) entry which is preliminary data.</text>
</comment>
<feature type="domain" description="Beta-ketoacyl synthase-like N-terminal" evidence="5">
    <location>
        <begin position="60"/>
        <end position="175"/>
    </location>
</feature>
<dbReference type="SUPFAM" id="SSF53901">
    <property type="entry name" value="Thiolase-like"/>
    <property type="match status" value="1"/>
</dbReference>
<reference evidence="7 8" key="1">
    <citation type="submission" date="2019-12" db="EMBL/GenBank/DDBJ databases">
        <title>Rhizobium genotypes associated with high levels of biological nitrogen fixation by grain legumes in a temperate-maritime cropping system.</title>
        <authorList>
            <person name="Maluk M."/>
            <person name="Francesc Ferrando Molina F."/>
            <person name="Lopez Del Egido L."/>
            <person name="Lafos M."/>
            <person name="Langarica-Fuentes A."/>
            <person name="Gebre Yohannes G."/>
            <person name="Young M.W."/>
            <person name="Martin P."/>
            <person name="Gantlett R."/>
            <person name="Kenicer G."/>
            <person name="Hawes C."/>
            <person name="Begg G.S."/>
            <person name="Quilliam R.S."/>
            <person name="Squire G.R."/>
            <person name="Poole P.S."/>
            <person name="Young P.W."/>
            <person name="Iannetta P.M."/>
            <person name="James E.K."/>
        </authorList>
    </citation>
    <scope>NUCLEOTIDE SEQUENCE [LARGE SCALE GENOMIC DNA]</scope>
    <source>
        <strain evidence="7 8">JHI54</strain>
    </source>
</reference>
<dbReference type="Gene3D" id="3.40.47.10">
    <property type="match status" value="2"/>
</dbReference>
<protein>
    <recommendedName>
        <fullName evidence="9">Beta-ketoacyl synthase</fullName>
    </recommendedName>
</protein>
<keyword evidence="3 4" id="KW-0808">Transferase</keyword>
<accession>A0A7K3VR48</accession>
<evidence type="ECO:0000256" key="3">
    <source>
        <dbReference type="ARBA" id="ARBA00022679"/>
    </source>
</evidence>
<dbReference type="GO" id="GO:0006633">
    <property type="term" value="P:fatty acid biosynthetic process"/>
    <property type="evidence" value="ECO:0007669"/>
    <property type="project" value="TreeGrafter"/>
</dbReference>
<dbReference type="AlphaFoldDB" id="A0A7K3VR48"/>
<dbReference type="InterPro" id="IPR016039">
    <property type="entry name" value="Thiolase-like"/>
</dbReference>